<comment type="caution">
    <text evidence="2">The sequence shown here is derived from an EMBL/GenBank/DDBJ whole genome shotgun (WGS) entry which is preliminary data.</text>
</comment>
<organism evidence="2 3">
    <name type="scientific">Streptomyces clavifer</name>
    <dbReference type="NCBI Taxonomy" id="68188"/>
    <lineage>
        <taxon>Bacteria</taxon>
        <taxon>Bacillati</taxon>
        <taxon>Actinomycetota</taxon>
        <taxon>Actinomycetes</taxon>
        <taxon>Kitasatosporales</taxon>
        <taxon>Streptomycetaceae</taxon>
        <taxon>Streptomyces</taxon>
    </lineage>
</organism>
<feature type="region of interest" description="Disordered" evidence="1">
    <location>
        <begin position="34"/>
        <end position="55"/>
    </location>
</feature>
<reference evidence="2 3" key="1">
    <citation type="submission" date="2021-03" db="EMBL/GenBank/DDBJ databases">
        <title>Sequencing the genomes of 1000 actinobacteria strains.</title>
        <authorList>
            <person name="Klenk H.-P."/>
        </authorList>
    </citation>
    <scope>NUCLEOTIDE SEQUENCE [LARGE SCALE GENOMIC DNA]</scope>
    <source>
        <strain evidence="2 3">DSM 40843</strain>
    </source>
</reference>
<dbReference type="Proteomes" id="UP001519311">
    <property type="component" value="Unassembled WGS sequence"/>
</dbReference>
<gene>
    <name evidence="2" type="ORF">JOF59_006347</name>
</gene>
<evidence type="ECO:0000313" key="2">
    <source>
        <dbReference type="EMBL" id="MBP2363855.1"/>
    </source>
</evidence>
<sequence>MPVQRIGPQSLPWSGETALDAEYARVPAPVTCGAVGHPGSRSSPWPLRGVARGSGRTHEPWVTLFARCGTGRTWFARRRTGRDRAAGFS</sequence>
<dbReference type="EMBL" id="JAGINS010000002">
    <property type="protein sequence ID" value="MBP2363855.1"/>
    <property type="molecule type" value="Genomic_DNA"/>
</dbReference>
<protein>
    <submittedName>
        <fullName evidence="2">Uncharacterized protein</fullName>
    </submittedName>
</protein>
<evidence type="ECO:0000256" key="1">
    <source>
        <dbReference type="SAM" id="MobiDB-lite"/>
    </source>
</evidence>
<accession>A0ABS4VIV1</accession>
<evidence type="ECO:0000313" key="3">
    <source>
        <dbReference type="Proteomes" id="UP001519311"/>
    </source>
</evidence>
<name>A0ABS4VIV1_9ACTN</name>
<proteinExistence type="predicted"/>
<keyword evidence="3" id="KW-1185">Reference proteome</keyword>